<sequence>MKKWMILLGAAVLGLYLFMDKSADIKNINNEGAVIVAFGDSLTAGYGAPKGASYPDMLAQKITMPVVNLGLSGETAAHAPTRLAQVLEQKPYMVLIEFGANDFMQRRDQEIAWQAVSQIVDEVQKAGAIAVIVDTGGPGMGAYTRAYKKMAKEKQAVFVPGILKDIFNKRQYKSDSVHPNAAGYAIVAEHVYTHIKPYLK</sequence>
<dbReference type="PANTHER" id="PTHR30383">
    <property type="entry name" value="THIOESTERASE 1/PROTEASE 1/LYSOPHOSPHOLIPASE L1"/>
    <property type="match status" value="1"/>
</dbReference>
<reference evidence="2" key="1">
    <citation type="submission" date="2019-04" db="EMBL/GenBank/DDBJ databases">
        <title>Evolution of Biomass-Degrading Anaerobic Consortia Revealed by Metagenomics.</title>
        <authorList>
            <person name="Peng X."/>
        </authorList>
    </citation>
    <scope>NUCLEOTIDE SEQUENCE</scope>
    <source>
        <strain evidence="2">SIG66</strain>
    </source>
</reference>
<dbReference type="GO" id="GO:0004622">
    <property type="term" value="F:phosphatidylcholine lysophospholipase activity"/>
    <property type="evidence" value="ECO:0007669"/>
    <property type="project" value="TreeGrafter"/>
</dbReference>
<protein>
    <submittedName>
        <fullName evidence="2">Arylesterase</fullName>
    </submittedName>
</protein>
<dbReference type="Proteomes" id="UP000725649">
    <property type="component" value="Unassembled WGS sequence"/>
</dbReference>
<dbReference type="PROSITE" id="PS01098">
    <property type="entry name" value="LIPASE_GDSL_SER"/>
    <property type="match status" value="1"/>
</dbReference>
<proteinExistence type="predicted"/>
<dbReference type="InterPro" id="IPR051532">
    <property type="entry name" value="Ester_Hydrolysis_Enzymes"/>
</dbReference>
<evidence type="ECO:0000259" key="1">
    <source>
        <dbReference type="Pfam" id="PF13472"/>
    </source>
</evidence>
<dbReference type="EMBL" id="SUVG01000006">
    <property type="protein sequence ID" value="MBE6421622.1"/>
    <property type="molecule type" value="Genomic_DNA"/>
</dbReference>
<dbReference type="PANTHER" id="PTHR30383:SF5">
    <property type="entry name" value="SGNH HYDROLASE-TYPE ESTERASE DOMAIN-CONTAINING PROTEIN"/>
    <property type="match status" value="1"/>
</dbReference>
<dbReference type="GO" id="GO:0006629">
    <property type="term" value="P:lipid metabolic process"/>
    <property type="evidence" value="ECO:0007669"/>
    <property type="project" value="InterPro"/>
</dbReference>
<dbReference type="AlphaFoldDB" id="A0A928DS01"/>
<organism evidence="2 3">
    <name type="scientific">Candidatus Avelusimicrobium gallicola</name>
    <dbReference type="NCBI Taxonomy" id="2562704"/>
    <lineage>
        <taxon>Bacteria</taxon>
        <taxon>Pseudomonadati</taxon>
        <taxon>Elusimicrobiota</taxon>
        <taxon>Elusimicrobia</taxon>
        <taxon>Elusimicrobiales</taxon>
        <taxon>Elusimicrobiaceae</taxon>
        <taxon>Candidatus Avelusimicrobium</taxon>
    </lineage>
</organism>
<dbReference type="Pfam" id="PF13472">
    <property type="entry name" value="Lipase_GDSL_2"/>
    <property type="match status" value="1"/>
</dbReference>
<comment type="caution">
    <text evidence="2">The sequence shown here is derived from an EMBL/GenBank/DDBJ whole genome shotgun (WGS) entry which is preliminary data.</text>
</comment>
<gene>
    <name evidence="2" type="ORF">E7027_05825</name>
</gene>
<feature type="domain" description="SGNH hydrolase-type esterase" evidence="1">
    <location>
        <begin position="37"/>
        <end position="186"/>
    </location>
</feature>
<evidence type="ECO:0000313" key="2">
    <source>
        <dbReference type="EMBL" id="MBE6421622.1"/>
    </source>
</evidence>
<dbReference type="InterPro" id="IPR008265">
    <property type="entry name" value="Lipase_GDSL_AS"/>
</dbReference>
<accession>A0A928DS01</accession>
<evidence type="ECO:0000313" key="3">
    <source>
        <dbReference type="Proteomes" id="UP000725649"/>
    </source>
</evidence>
<name>A0A928DS01_9BACT</name>
<dbReference type="InterPro" id="IPR013830">
    <property type="entry name" value="SGNH_hydro"/>
</dbReference>
<dbReference type="Gene3D" id="3.40.50.1110">
    <property type="entry name" value="SGNH hydrolase"/>
    <property type="match status" value="1"/>
</dbReference>
<dbReference type="SUPFAM" id="SSF52266">
    <property type="entry name" value="SGNH hydrolase"/>
    <property type="match status" value="1"/>
</dbReference>
<dbReference type="InterPro" id="IPR036514">
    <property type="entry name" value="SGNH_hydro_sf"/>
</dbReference>